<comment type="similarity">
    <text evidence="2">Belongs to the auxin efflux carrier (TC 2.A.69) family.</text>
</comment>
<evidence type="ECO:0000256" key="3">
    <source>
        <dbReference type="ARBA" id="ARBA00022448"/>
    </source>
</evidence>
<dbReference type="EMBL" id="WQLB01000018">
    <property type="protein sequence ID" value="MVN87760.1"/>
    <property type="molecule type" value="Genomic_DNA"/>
</dbReference>
<feature type="transmembrane region" description="Helical" evidence="8">
    <location>
        <begin position="156"/>
        <end position="178"/>
    </location>
</feature>
<evidence type="ECO:0000256" key="6">
    <source>
        <dbReference type="ARBA" id="ARBA00022989"/>
    </source>
</evidence>
<sequence>MGRMLNALGTVLLPVFVVAGLGALLSSRLPIDQATVARLTLYLLSPALVLNVLLTTPIQAGEILALGAAYALTVAGCLALGWLCGLGAPQAERRGLMASVSLWNSGNMGLPIALFAFGQTGFAQATLLFLMSFVTVYLVAPLVYSAGVRTEGQPRAGLGAGLLNMVRLPAVWMVGLGVVLRALNVTLPTGLARSVELLAQATLPVVLLSLGLQLGAGGWPRLTRRVWLAVAARLVGGPLLALGAGWLCGLDGQALAVLVLSASMPTAVNALLMAREYGSDAETVARAAFLSTLLSLPTVAGVVALLPRLN</sequence>
<dbReference type="Gene3D" id="1.20.1530.20">
    <property type="match status" value="1"/>
</dbReference>
<dbReference type="PANTHER" id="PTHR36838:SF1">
    <property type="entry name" value="SLR1864 PROTEIN"/>
    <property type="match status" value="1"/>
</dbReference>
<keyword evidence="7 8" id="KW-0472">Membrane</keyword>
<dbReference type="Proteomes" id="UP000483286">
    <property type="component" value="Unassembled WGS sequence"/>
</dbReference>
<feature type="transmembrane region" description="Helical" evidence="8">
    <location>
        <begin position="6"/>
        <end position="27"/>
    </location>
</feature>
<evidence type="ECO:0000256" key="4">
    <source>
        <dbReference type="ARBA" id="ARBA00022475"/>
    </source>
</evidence>
<comment type="caution">
    <text evidence="9">The sequence shown here is derived from an EMBL/GenBank/DDBJ whole genome shotgun (WGS) entry which is preliminary data.</text>
</comment>
<dbReference type="InterPro" id="IPR004776">
    <property type="entry name" value="Mem_transp_PIN-like"/>
</dbReference>
<evidence type="ECO:0000256" key="1">
    <source>
        <dbReference type="ARBA" id="ARBA00004651"/>
    </source>
</evidence>
<evidence type="ECO:0000256" key="8">
    <source>
        <dbReference type="SAM" id="Phobius"/>
    </source>
</evidence>
<reference evidence="9 10" key="1">
    <citation type="submission" date="2019-12" db="EMBL/GenBank/DDBJ databases">
        <title>Deinococcus sp. HMF7620 Genome sequencing and assembly.</title>
        <authorList>
            <person name="Kang H."/>
            <person name="Kim H."/>
            <person name="Joh K."/>
        </authorList>
    </citation>
    <scope>NUCLEOTIDE SEQUENCE [LARGE SCALE GENOMIC DNA]</scope>
    <source>
        <strain evidence="9 10">HMF7620</strain>
    </source>
</reference>
<gene>
    <name evidence="9" type="ORF">GO986_13430</name>
</gene>
<keyword evidence="6 8" id="KW-1133">Transmembrane helix</keyword>
<evidence type="ECO:0000256" key="2">
    <source>
        <dbReference type="ARBA" id="ARBA00010145"/>
    </source>
</evidence>
<feature type="transmembrane region" description="Helical" evidence="8">
    <location>
        <begin position="64"/>
        <end position="84"/>
    </location>
</feature>
<evidence type="ECO:0000256" key="5">
    <source>
        <dbReference type="ARBA" id="ARBA00022692"/>
    </source>
</evidence>
<comment type="subcellular location">
    <subcellularLocation>
        <location evidence="1">Cell membrane</location>
        <topology evidence="1">Multi-pass membrane protein</topology>
    </subcellularLocation>
</comment>
<protein>
    <submittedName>
        <fullName evidence="9">AEC family transporter</fullName>
    </submittedName>
</protein>
<dbReference type="InterPro" id="IPR038770">
    <property type="entry name" value="Na+/solute_symporter_sf"/>
</dbReference>
<feature type="transmembrane region" description="Helical" evidence="8">
    <location>
        <begin position="226"/>
        <end position="247"/>
    </location>
</feature>
<dbReference type="GO" id="GO:0055085">
    <property type="term" value="P:transmembrane transport"/>
    <property type="evidence" value="ECO:0007669"/>
    <property type="project" value="InterPro"/>
</dbReference>
<accession>A0A7C9LV60</accession>
<feature type="transmembrane region" description="Helical" evidence="8">
    <location>
        <begin position="96"/>
        <end position="117"/>
    </location>
</feature>
<dbReference type="PANTHER" id="PTHR36838">
    <property type="entry name" value="AUXIN EFFLUX CARRIER FAMILY PROTEIN"/>
    <property type="match status" value="1"/>
</dbReference>
<feature type="transmembrane region" description="Helical" evidence="8">
    <location>
        <begin position="284"/>
        <end position="306"/>
    </location>
</feature>
<evidence type="ECO:0000313" key="9">
    <source>
        <dbReference type="EMBL" id="MVN87760.1"/>
    </source>
</evidence>
<dbReference type="Pfam" id="PF03547">
    <property type="entry name" value="Mem_trans"/>
    <property type="match status" value="1"/>
</dbReference>
<dbReference type="AlphaFoldDB" id="A0A7C9LV60"/>
<keyword evidence="3" id="KW-0813">Transport</keyword>
<keyword evidence="5 8" id="KW-0812">Transmembrane</keyword>
<keyword evidence="10" id="KW-1185">Reference proteome</keyword>
<dbReference type="GO" id="GO:0005886">
    <property type="term" value="C:plasma membrane"/>
    <property type="evidence" value="ECO:0007669"/>
    <property type="project" value="UniProtKB-SubCell"/>
</dbReference>
<evidence type="ECO:0000256" key="7">
    <source>
        <dbReference type="ARBA" id="ARBA00023136"/>
    </source>
</evidence>
<feature type="transmembrane region" description="Helical" evidence="8">
    <location>
        <begin position="123"/>
        <end position="144"/>
    </location>
</feature>
<organism evidence="9 10">
    <name type="scientific">Deinococcus arboris</name>
    <dbReference type="NCBI Taxonomy" id="2682977"/>
    <lineage>
        <taxon>Bacteria</taxon>
        <taxon>Thermotogati</taxon>
        <taxon>Deinococcota</taxon>
        <taxon>Deinococci</taxon>
        <taxon>Deinococcales</taxon>
        <taxon>Deinococcaceae</taxon>
        <taxon>Deinococcus</taxon>
    </lineage>
</organism>
<feature type="transmembrane region" description="Helical" evidence="8">
    <location>
        <begin position="198"/>
        <end position="219"/>
    </location>
</feature>
<evidence type="ECO:0000313" key="10">
    <source>
        <dbReference type="Proteomes" id="UP000483286"/>
    </source>
</evidence>
<proteinExistence type="inferred from homology"/>
<keyword evidence="4" id="KW-1003">Cell membrane</keyword>
<feature type="transmembrane region" description="Helical" evidence="8">
    <location>
        <begin position="39"/>
        <end position="58"/>
    </location>
</feature>
<name>A0A7C9LV60_9DEIO</name>
<feature type="transmembrane region" description="Helical" evidence="8">
    <location>
        <begin position="253"/>
        <end position="272"/>
    </location>
</feature>